<reference evidence="3" key="1">
    <citation type="submission" date="2016-12" db="EMBL/GenBank/DDBJ databases">
        <authorList>
            <person name="Varghese N."/>
            <person name="Submissions S."/>
        </authorList>
    </citation>
    <scope>NUCLEOTIDE SEQUENCE [LARGE SCALE GENOMIC DNA]</scope>
    <source>
        <strain evidence="3">DSM 13020</strain>
    </source>
</reference>
<dbReference type="PANTHER" id="PTHR47739">
    <property type="entry name" value="TRNA1(VAL) (ADENINE(37)-N6)-METHYLTRANSFERASE"/>
    <property type="match status" value="1"/>
</dbReference>
<organism evidence="2 3">
    <name type="scientific">Fervidobacterium gondwanense DSM 13020</name>
    <dbReference type="NCBI Taxonomy" id="1121883"/>
    <lineage>
        <taxon>Bacteria</taxon>
        <taxon>Thermotogati</taxon>
        <taxon>Thermotogota</taxon>
        <taxon>Thermotogae</taxon>
        <taxon>Thermotogales</taxon>
        <taxon>Fervidobacteriaceae</taxon>
        <taxon>Fervidobacterium</taxon>
    </lineage>
</organism>
<dbReference type="InterPro" id="IPR050210">
    <property type="entry name" value="tRNA_Adenine-N(6)_MTase"/>
</dbReference>
<dbReference type="SUPFAM" id="SSF53335">
    <property type="entry name" value="S-adenosyl-L-methionine-dependent methyltransferases"/>
    <property type="match status" value="1"/>
</dbReference>
<dbReference type="EMBL" id="FRDJ01000001">
    <property type="protein sequence ID" value="SHN51083.1"/>
    <property type="molecule type" value="Genomic_DNA"/>
</dbReference>
<accession>A0A1M7RXQ7</accession>
<dbReference type="AlphaFoldDB" id="A0A1M7RXQ7"/>
<evidence type="ECO:0000313" key="2">
    <source>
        <dbReference type="EMBL" id="SHN51083.1"/>
    </source>
</evidence>
<proteinExistence type="predicted"/>
<feature type="domain" description="Methyltransferase small" evidence="1">
    <location>
        <begin position="31"/>
        <end position="141"/>
    </location>
</feature>
<dbReference type="Gene3D" id="3.40.50.150">
    <property type="entry name" value="Vaccinia Virus protein VP39"/>
    <property type="match status" value="1"/>
</dbReference>
<dbReference type="Pfam" id="PF05175">
    <property type="entry name" value="MTS"/>
    <property type="match status" value="1"/>
</dbReference>
<dbReference type="GO" id="GO:0032259">
    <property type="term" value="P:methylation"/>
    <property type="evidence" value="ECO:0007669"/>
    <property type="project" value="UniProtKB-KW"/>
</dbReference>
<gene>
    <name evidence="2" type="ORF">SAMN02745226_00316</name>
</gene>
<dbReference type="InterPro" id="IPR007848">
    <property type="entry name" value="Small_mtfrase_dom"/>
</dbReference>
<protein>
    <submittedName>
        <fullName evidence="2">tRNA1(Val) A37 N6-methylase TrmN6</fullName>
    </submittedName>
</protein>
<dbReference type="GO" id="GO:0008168">
    <property type="term" value="F:methyltransferase activity"/>
    <property type="evidence" value="ECO:0007669"/>
    <property type="project" value="UniProtKB-KW"/>
</dbReference>
<dbReference type="PANTHER" id="PTHR47739:SF1">
    <property type="entry name" value="TRNA1(VAL) (ADENINE(37)-N6)-METHYLTRANSFERASE"/>
    <property type="match status" value="1"/>
</dbReference>
<dbReference type="STRING" id="1121883.SAMN02745226_00316"/>
<evidence type="ECO:0000259" key="1">
    <source>
        <dbReference type="Pfam" id="PF05175"/>
    </source>
</evidence>
<dbReference type="InterPro" id="IPR029063">
    <property type="entry name" value="SAM-dependent_MTases_sf"/>
</dbReference>
<dbReference type="OrthoDB" id="47041at2"/>
<evidence type="ECO:0000313" key="3">
    <source>
        <dbReference type="Proteomes" id="UP000184207"/>
    </source>
</evidence>
<keyword evidence="3" id="KW-1185">Reference proteome</keyword>
<dbReference type="RefSeq" id="WP_072757594.1">
    <property type="nucleotide sequence ID" value="NZ_FRDJ01000001.1"/>
</dbReference>
<dbReference type="CDD" id="cd02440">
    <property type="entry name" value="AdoMet_MTases"/>
    <property type="match status" value="1"/>
</dbReference>
<keyword evidence="2" id="KW-0489">Methyltransferase</keyword>
<keyword evidence="2" id="KW-0808">Transferase</keyword>
<dbReference type="Proteomes" id="UP000184207">
    <property type="component" value="Unassembled WGS sequence"/>
</dbReference>
<name>A0A1M7RXQ7_FERGO</name>
<sequence>MNEFLTRRFSSEILRGIETIDLPTHRPTHASAFLVWYSKPTADVKRVVELGSGTGIVAFALAKLYNLYVEGIEVQKELFDLAVDGIKINGLEDKVVFRNIDVRDIRSNYNTETFDMVVSNLPFHIGKESPNKIRKISRNADYDLLKDFIHGASYLIRNKGTFVFAFSPKILVEMITLLEKQRLIVQRMCFLHGTPEKEAKLVVVRGKKNGGKHLIVDPPQWGV</sequence>